<dbReference type="GO" id="GO:0016853">
    <property type="term" value="F:isomerase activity"/>
    <property type="evidence" value="ECO:0007669"/>
    <property type="project" value="UniProtKB-KW"/>
</dbReference>
<evidence type="ECO:0000313" key="3">
    <source>
        <dbReference type="Proteomes" id="UP000052068"/>
    </source>
</evidence>
<organism evidence="2 3">
    <name type="scientific">Rhizobium nepotum 39/7</name>
    <dbReference type="NCBI Taxonomy" id="1368418"/>
    <lineage>
        <taxon>Bacteria</taxon>
        <taxon>Pseudomonadati</taxon>
        <taxon>Pseudomonadota</taxon>
        <taxon>Alphaproteobacteria</taxon>
        <taxon>Hyphomicrobiales</taxon>
        <taxon>Rhizobiaceae</taxon>
        <taxon>Rhizobium/Agrobacterium group</taxon>
        <taxon>Rhizobium</taxon>
    </lineage>
</organism>
<evidence type="ECO:0000259" key="1">
    <source>
        <dbReference type="Pfam" id="PF01261"/>
    </source>
</evidence>
<reference evidence="2 3" key="1">
    <citation type="submission" date="2015-03" db="EMBL/GenBank/DDBJ databases">
        <title>Draft Genome Sequences of Agrobacterium nepotum Strain 39/7T (= CFBP 7436T = LMG 26435T) and Agrobacterium sp. Strain KFB 330 (= CFBP 8308 = LMG 28674).</title>
        <authorList>
            <person name="Kuzmanovic N."/>
            <person name="Pulawska J."/>
            <person name="Obradovic A."/>
        </authorList>
    </citation>
    <scope>NUCLEOTIDE SEQUENCE [LARGE SCALE GENOMIC DNA]</scope>
    <source>
        <strain evidence="2 3">39/7</strain>
    </source>
</reference>
<dbReference type="InterPro" id="IPR050312">
    <property type="entry name" value="IolE/XylAMocC-like"/>
</dbReference>
<dbReference type="Pfam" id="PF01261">
    <property type="entry name" value="AP_endonuc_2"/>
    <property type="match status" value="1"/>
</dbReference>
<keyword evidence="2" id="KW-0413">Isomerase</keyword>
<evidence type="ECO:0000313" key="2">
    <source>
        <dbReference type="EMBL" id="KJF67722.1"/>
    </source>
</evidence>
<comment type="caution">
    <text evidence="2">The sequence shown here is derived from an EMBL/GenBank/DDBJ whole genome shotgun (WGS) entry which is preliminary data.</text>
</comment>
<keyword evidence="3" id="KW-1185">Reference proteome</keyword>
<protein>
    <submittedName>
        <fullName evidence="2">Xylose isomerase</fullName>
    </submittedName>
</protein>
<proteinExistence type="predicted"/>
<dbReference type="SUPFAM" id="SSF51658">
    <property type="entry name" value="Xylose isomerase-like"/>
    <property type="match status" value="1"/>
</dbReference>
<dbReference type="PANTHER" id="PTHR12110">
    <property type="entry name" value="HYDROXYPYRUVATE ISOMERASE"/>
    <property type="match status" value="1"/>
</dbReference>
<dbReference type="RefSeq" id="WP_045020470.1">
    <property type="nucleotide sequence ID" value="NZ_JWJH01000009.1"/>
</dbReference>
<dbReference type="EMBL" id="JWJH01000009">
    <property type="protein sequence ID" value="KJF67722.1"/>
    <property type="molecule type" value="Genomic_DNA"/>
</dbReference>
<name>A0ABR5CS96_9HYPH</name>
<dbReference type="Gene3D" id="3.20.20.150">
    <property type="entry name" value="Divalent-metal-dependent TIM barrel enzymes"/>
    <property type="match status" value="1"/>
</dbReference>
<dbReference type="InterPro" id="IPR036237">
    <property type="entry name" value="Xyl_isomerase-like_sf"/>
</dbReference>
<sequence length="266" mass="29484">MRFFAPGLCSVTFRAMTPQAVIDLAAANGIKAIEWGADIHVPPGDLENARDVAERTAKAGLTVSSYGSYIFAPDFTPEDLTSVLETAKALGTGHIRIWPGSRKRPSADYSPMERRVATDALAMFARRADDYGMTIGLEYHPNSLTDTLPSALQLMQDLPMPNLFFYWQPAPGLPLDDALDEISVLGSRICHLHVFAWLADASRLPLRERADYWRACVDALPESEWTKPAYAMLEFVKGDDIGQFAKDAVMLRQILGGLEWPILPRM</sequence>
<dbReference type="PANTHER" id="PTHR12110:SF41">
    <property type="entry name" value="INOSOSE DEHYDRATASE"/>
    <property type="match status" value="1"/>
</dbReference>
<accession>A0ABR5CS96</accession>
<feature type="domain" description="Xylose isomerase-like TIM barrel" evidence="1">
    <location>
        <begin position="22"/>
        <end position="195"/>
    </location>
</feature>
<gene>
    <name evidence="2" type="ORF">RS75_11570</name>
</gene>
<dbReference type="Proteomes" id="UP000052068">
    <property type="component" value="Unassembled WGS sequence"/>
</dbReference>
<dbReference type="InterPro" id="IPR013022">
    <property type="entry name" value="Xyl_isomerase-like_TIM-brl"/>
</dbReference>